<organism evidence="1 2">
    <name type="scientific">Salix dunnii</name>
    <dbReference type="NCBI Taxonomy" id="1413687"/>
    <lineage>
        <taxon>Eukaryota</taxon>
        <taxon>Viridiplantae</taxon>
        <taxon>Streptophyta</taxon>
        <taxon>Embryophyta</taxon>
        <taxon>Tracheophyta</taxon>
        <taxon>Spermatophyta</taxon>
        <taxon>Magnoliopsida</taxon>
        <taxon>eudicotyledons</taxon>
        <taxon>Gunneridae</taxon>
        <taxon>Pentapetalae</taxon>
        <taxon>rosids</taxon>
        <taxon>fabids</taxon>
        <taxon>Malpighiales</taxon>
        <taxon>Salicaceae</taxon>
        <taxon>Saliceae</taxon>
        <taxon>Salix</taxon>
    </lineage>
</organism>
<sequence length="168" mass="18723">MDNHQARLTFEVRLSSILTILQRNFAHPGIVQLSAIAKIAEISQALHFHHKALCAELLVPLSRDDGAFNYSSSEEEERLKSCLKKNSFTKARNFRVVRFDLLDEDEKEPFTSREDTGSYRVGSFLELKNYAVAASVKSRMVMVANVICVRGFSITAKVSASGLLAATL</sequence>
<evidence type="ECO:0000313" key="1">
    <source>
        <dbReference type="EMBL" id="KAF9662155.1"/>
    </source>
</evidence>
<evidence type="ECO:0000313" key="2">
    <source>
        <dbReference type="Proteomes" id="UP000657918"/>
    </source>
</evidence>
<accession>A0A835J7B6</accession>
<dbReference type="AlphaFoldDB" id="A0A835J7B6"/>
<comment type="caution">
    <text evidence="1">The sequence shown here is derived from an EMBL/GenBank/DDBJ whole genome shotgun (WGS) entry which is preliminary data.</text>
</comment>
<gene>
    <name evidence="1" type="ORF">SADUNF_Sadunf18G0023800</name>
</gene>
<protein>
    <submittedName>
        <fullName evidence="1">Uncharacterized protein</fullName>
    </submittedName>
</protein>
<proteinExistence type="predicted"/>
<keyword evidence="2" id="KW-1185">Reference proteome</keyword>
<name>A0A835J7B6_9ROSI</name>
<dbReference type="EMBL" id="JADGMS010000018">
    <property type="protein sequence ID" value="KAF9662155.1"/>
    <property type="molecule type" value="Genomic_DNA"/>
</dbReference>
<dbReference type="Proteomes" id="UP000657918">
    <property type="component" value="Unassembled WGS sequence"/>
</dbReference>
<reference evidence="1 2" key="1">
    <citation type="submission" date="2020-10" db="EMBL/GenBank/DDBJ databases">
        <title>Plant Genome Project.</title>
        <authorList>
            <person name="Zhang R.-G."/>
        </authorList>
    </citation>
    <scope>NUCLEOTIDE SEQUENCE [LARGE SCALE GENOMIC DNA]</scope>
    <source>
        <strain evidence="1">FAFU-HL-1</strain>
        <tissue evidence="1">Leaf</tissue>
    </source>
</reference>